<reference evidence="2" key="3">
    <citation type="submission" date="2020-12" db="UniProtKB">
        <authorList>
            <consortium name="EnsemblPlants"/>
        </authorList>
    </citation>
    <scope>IDENTIFICATION</scope>
</reference>
<proteinExistence type="predicted"/>
<dbReference type="Gramene" id="Pp3c2_35879V3.2">
    <property type="protein sequence ID" value="Pp3c2_35879V3.2"/>
    <property type="gene ID" value="Pp3c2_35879"/>
</dbReference>
<accession>A0A2K1L4D9</accession>
<dbReference type="EMBL" id="ABEU02000002">
    <property type="protein sequence ID" value="PNR60892.1"/>
    <property type="molecule type" value="Genomic_DNA"/>
</dbReference>
<organism evidence="1">
    <name type="scientific">Physcomitrium patens</name>
    <name type="common">Spreading-leaved earth moss</name>
    <name type="synonym">Physcomitrella patens</name>
    <dbReference type="NCBI Taxonomy" id="3218"/>
    <lineage>
        <taxon>Eukaryota</taxon>
        <taxon>Viridiplantae</taxon>
        <taxon>Streptophyta</taxon>
        <taxon>Embryophyta</taxon>
        <taxon>Bryophyta</taxon>
        <taxon>Bryophytina</taxon>
        <taxon>Bryopsida</taxon>
        <taxon>Funariidae</taxon>
        <taxon>Funariales</taxon>
        <taxon>Funariaceae</taxon>
        <taxon>Physcomitrium</taxon>
    </lineage>
</organism>
<evidence type="ECO:0000313" key="2">
    <source>
        <dbReference type="EnsemblPlants" id="Pp3c2_35879V3.1"/>
    </source>
</evidence>
<sequence>MQIAELNNPRGWLLEAVMACKRGWMRLHGQHPRCEGSGRLGPATGGSCSLHLCGGRTASVDWKGLDNVTSASIYSRHLRVAVDGMQLRVQALKKQKKDQLEFVQDLLKLLLIILLMKTKWWCKGRRREALASSCKCVCVGEEA</sequence>
<dbReference type="Proteomes" id="UP000006727">
    <property type="component" value="Chromosome 2"/>
</dbReference>
<dbReference type="AlphaFoldDB" id="A0A2K1L4D9"/>
<protein>
    <submittedName>
        <fullName evidence="1 2">Uncharacterized protein</fullName>
    </submittedName>
</protein>
<dbReference type="EnsemblPlants" id="Pp3c2_35879V3.1">
    <property type="protein sequence ID" value="Pp3c2_35879V3.1"/>
    <property type="gene ID" value="Pp3c2_35879"/>
</dbReference>
<dbReference type="Gramene" id="Pp3c2_35879V3.1">
    <property type="protein sequence ID" value="Pp3c2_35879V3.1"/>
    <property type="gene ID" value="Pp3c2_35879"/>
</dbReference>
<reference evidence="1 3" key="2">
    <citation type="journal article" date="2018" name="Plant J.">
        <title>The Physcomitrella patens chromosome-scale assembly reveals moss genome structure and evolution.</title>
        <authorList>
            <person name="Lang D."/>
            <person name="Ullrich K.K."/>
            <person name="Murat F."/>
            <person name="Fuchs J."/>
            <person name="Jenkins J."/>
            <person name="Haas F.B."/>
            <person name="Piednoel M."/>
            <person name="Gundlach H."/>
            <person name="Van Bel M."/>
            <person name="Meyberg R."/>
            <person name="Vives C."/>
            <person name="Morata J."/>
            <person name="Symeonidi A."/>
            <person name="Hiss M."/>
            <person name="Muchero W."/>
            <person name="Kamisugi Y."/>
            <person name="Saleh O."/>
            <person name="Blanc G."/>
            <person name="Decker E.L."/>
            <person name="van Gessel N."/>
            <person name="Grimwood J."/>
            <person name="Hayes R.D."/>
            <person name="Graham S.W."/>
            <person name="Gunter L.E."/>
            <person name="McDaniel S.F."/>
            <person name="Hoernstein S.N.W."/>
            <person name="Larsson A."/>
            <person name="Li F.W."/>
            <person name="Perroud P.F."/>
            <person name="Phillips J."/>
            <person name="Ranjan P."/>
            <person name="Rokshar D.S."/>
            <person name="Rothfels C.J."/>
            <person name="Schneider L."/>
            <person name="Shu S."/>
            <person name="Stevenson D.W."/>
            <person name="Thummler F."/>
            <person name="Tillich M."/>
            <person name="Villarreal Aguilar J.C."/>
            <person name="Widiez T."/>
            <person name="Wong G.K."/>
            <person name="Wymore A."/>
            <person name="Zhang Y."/>
            <person name="Zimmer A.D."/>
            <person name="Quatrano R.S."/>
            <person name="Mayer K.F.X."/>
            <person name="Goodstein D."/>
            <person name="Casacuberta J.M."/>
            <person name="Vandepoele K."/>
            <person name="Reski R."/>
            <person name="Cuming A.C."/>
            <person name="Tuskan G.A."/>
            <person name="Maumus F."/>
            <person name="Salse J."/>
            <person name="Schmutz J."/>
            <person name="Rensing S.A."/>
        </authorList>
    </citation>
    <scope>NUCLEOTIDE SEQUENCE [LARGE SCALE GENOMIC DNA]</scope>
    <source>
        <strain evidence="2 3">cv. Gransden 2004</strain>
    </source>
</reference>
<dbReference type="InParanoid" id="A0A2K1L4D9"/>
<keyword evidence="3" id="KW-1185">Reference proteome</keyword>
<reference evidence="1 3" key="1">
    <citation type="journal article" date="2008" name="Science">
        <title>The Physcomitrella genome reveals evolutionary insights into the conquest of land by plants.</title>
        <authorList>
            <person name="Rensing S."/>
            <person name="Lang D."/>
            <person name="Zimmer A."/>
            <person name="Terry A."/>
            <person name="Salamov A."/>
            <person name="Shapiro H."/>
            <person name="Nishiyama T."/>
            <person name="Perroud P.-F."/>
            <person name="Lindquist E."/>
            <person name="Kamisugi Y."/>
            <person name="Tanahashi T."/>
            <person name="Sakakibara K."/>
            <person name="Fujita T."/>
            <person name="Oishi K."/>
            <person name="Shin-I T."/>
            <person name="Kuroki Y."/>
            <person name="Toyoda A."/>
            <person name="Suzuki Y."/>
            <person name="Hashimoto A."/>
            <person name="Yamaguchi K."/>
            <person name="Sugano A."/>
            <person name="Kohara Y."/>
            <person name="Fujiyama A."/>
            <person name="Anterola A."/>
            <person name="Aoki S."/>
            <person name="Ashton N."/>
            <person name="Barbazuk W.B."/>
            <person name="Barker E."/>
            <person name="Bennetzen J."/>
            <person name="Bezanilla M."/>
            <person name="Blankenship R."/>
            <person name="Cho S.H."/>
            <person name="Dutcher S."/>
            <person name="Estelle M."/>
            <person name="Fawcett J.A."/>
            <person name="Gundlach H."/>
            <person name="Hanada K."/>
            <person name="Heyl A."/>
            <person name="Hicks K.A."/>
            <person name="Hugh J."/>
            <person name="Lohr M."/>
            <person name="Mayer K."/>
            <person name="Melkozernov A."/>
            <person name="Murata T."/>
            <person name="Nelson D."/>
            <person name="Pils B."/>
            <person name="Prigge M."/>
            <person name="Reiss B."/>
            <person name="Renner T."/>
            <person name="Rombauts S."/>
            <person name="Rushton P."/>
            <person name="Sanderfoot A."/>
            <person name="Schween G."/>
            <person name="Shiu S.-H."/>
            <person name="Stueber K."/>
            <person name="Theodoulou F.L."/>
            <person name="Tu H."/>
            <person name="Van de Peer Y."/>
            <person name="Verrier P.J."/>
            <person name="Waters E."/>
            <person name="Wood A."/>
            <person name="Yang L."/>
            <person name="Cove D."/>
            <person name="Cuming A."/>
            <person name="Hasebe M."/>
            <person name="Lucas S."/>
            <person name="Mishler D.B."/>
            <person name="Reski R."/>
            <person name="Grigoriev I."/>
            <person name="Quatrano R.S."/>
            <person name="Boore J.L."/>
        </authorList>
    </citation>
    <scope>NUCLEOTIDE SEQUENCE [LARGE SCALE GENOMIC DNA]</scope>
    <source>
        <strain evidence="2 3">cv. Gransden 2004</strain>
    </source>
</reference>
<gene>
    <name evidence="1" type="ORF">PHYPA_003685</name>
</gene>
<dbReference type="EnsemblPlants" id="Pp3c2_35879V3.2">
    <property type="protein sequence ID" value="Pp3c2_35879V3.2"/>
    <property type="gene ID" value="Pp3c2_35879"/>
</dbReference>
<name>A0A2K1L4D9_PHYPA</name>
<evidence type="ECO:0000313" key="3">
    <source>
        <dbReference type="Proteomes" id="UP000006727"/>
    </source>
</evidence>
<evidence type="ECO:0000313" key="1">
    <source>
        <dbReference type="EMBL" id="PNR60892.1"/>
    </source>
</evidence>